<organism evidence="2 3">
    <name type="scientific">Sporothrix epigloea</name>
    <dbReference type="NCBI Taxonomy" id="1892477"/>
    <lineage>
        <taxon>Eukaryota</taxon>
        <taxon>Fungi</taxon>
        <taxon>Dikarya</taxon>
        <taxon>Ascomycota</taxon>
        <taxon>Pezizomycotina</taxon>
        <taxon>Sordariomycetes</taxon>
        <taxon>Sordariomycetidae</taxon>
        <taxon>Ophiostomatales</taxon>
        <taxon>Ophiostomataceae</taxon>
        <taxon>Sporothrix</taxon>
    </lineage>
</organism>
<feature type="compositionally biased region" description="Polar residues" evidence="1">
    <location>
        <begin position="1"/>
        <end position="11"/>
    </location>
</feature>
<comment type="caution">
    <text evidence="2">The sequence shown here is derived from an EMBL/GenBank/DDBJ whole genome shotgun (WGS) entry which is preliminary data.</text>
</comment>
<feature type="region of interest" description="Disordered" evidence="1">
    <location>
        <begin position="265"/>
        <end position="284"/>
    </location>
</feature>
<feature type="region of interest" description="Disordered" evidence="1">
    <location>
        <begin position="1"/>
        <end position="22"/>
    </location>
</feature>
<feature type="region of interest" description="Disordered" evidence="1">
    <location>
        <begin position="73"/>
        <end position="100"/>
    </location>
</feature>
<reference evidence="2 3" key="1">
    <citation type="submission" date="2024-01" db="EMBL/GenBank/DDBJ databases">
        <authorList>
            <person name="Allen C."/>
            <person name="Tagirdzhanova G."/>
        </authorList>
    </citation>
    <scope>NUCLEOTIDE SEQUENCE [LARGE SCALE GENOMIC DNA]</scope>
    <source>
        <strain evidence="2 3">CBS 573.63</strain>
    </source>
</reference>
<proteinExistence type="predicted"/>
<protein>
    <submittedName>
        <fullName evidence="2">Uncharacterized protein</fullName>
    </submittedName>
</protein>
<sequence length="485" mass="53209">MTFSSPISISSGDGEDSKTRSAADVAVANNEAAAPRIARLKIRVYNAMLALSRLGKEGAEILTANVPYISGPGDARMPPAGHTTKRTRQKYAGNGGGISTQVRPDLDDPSYWLAKLQYLESSRKALSQKRRQRYLRAQESQVATEASRAAAVAAATANSPAEKLQRQQRELQAREEARAERIRLAQFKLLWRERRQRIDRWVQTLVPPDLKRCADGGFVWLLAGVPSHPAPIAVELGNIASQTVDPADLSESSVTEMTPVQFFSARRKQPQERAQEQNLQQEQQDEIEEGYQEHNYEFKDHDEQEREGDVYGDSENIDSRDLEHSRDSHLLHMTVGEATEVVLERYEPASNKMLDRQTEKVEVGETTATVTAIKESEFRDKQKSEQQLVHPAAFKAPFAATTLTASTISAPLTVATVPTLAVETLITSVSIGGGAQTKNCTTSKSPTDQNQQAGGGGGGLTHSNPTVLGKRQRRDTNVETAVGVV</sequence>
<gene>
    <name evidence="2" type="ORF">SEPCBS57363_003231</name>
</gene>
<feature type="compositionally biased region" description="Basic and acidic residues" evidence="1">
    <location>
        <begin position="299"/>
        <end position="309"/>
    </location>
</feature>
<evidence type="ECO:0000313" key="2">
    <source>
        <dbReference type="EMBL" id="CAK7268706.1"/>
    </source>
</evidence>
<keyword evidence="3" id="KW-1185">Reference proteome</keyword>
<feature type="region of interest" description="Disordered" evidence="1">
    <location>
        <begin position="433"/>
        <end position="485"/>
    </location>
</feature>
<dbReference type="EMBL" id="CAWUOM010000049">
    <property type="protein sequence ID" value="CAK7268706.1"/>
    <property type="molecule type" value="Genomic_DNA"/>
</dbReference>
<evidence type="ECO:0000313" key="3">
    <source>
        <dbReference type="Proteomes" id="UP001642501"/>
    </source>
</evidence>
<accession>A0ABP0DMB2</accession>
<feature type="compositionally biased region" description="Polar residues" evidence="1">
    <location>
        <begin position="433"/>
        <end position="452"/>
    </location>
</feature>
<dbReference type="Proteomes" id="UP001642501">
    <property type="component" value="Unassembled WGS sequence"/>
</dbReference>
<evidence type="ECO:0000256" key="1">
    <source>
        <dbReference type="SAM" id="MobiDB-lite"/>
    </source>
</evidence>
<feature type="region of interest" description="Disordered" evidence="1">
    <location>
        <begin position="299"/>
        <end position="319"/>
    </location>
</feature>
<name>A0ABP0DMB2_9PEZI</name>